<keyword evidence="7" id="KW-1133">Transmembrane helix</keyword>
<dbReference type="AlphaFoldDB" id="A0A9W8HM79"/>
<protein>
    <recommendedName>
        <fullName evidence="12">Hexosyltransferase</fullName>
    </recommendedName>
</protein>
<evidence type="ECO:0000256" key="9">
    <source>
        <dbReference type="ARBA" id="ARBA00023136"/>
    </source>
</evidence>
<dbReference type="EMBL" id="JANBUM010000090">
    <property type="protein sequence ID" value="KAJ2785334.1"/>
    <property type="molecule type" value="Genomic_DNA"/>
</dbReference>
<keyword evidence="8" id="KW-0333">Golgi apparatus</keyword>
<keyword evidence="6" id="KW-0735">Signal-anchor</keyword>
<dbReference type="Proteomes" id="UP001140172">
    <property type="component" value="Unassembled WGS sequence"/>
</dbReference>
<evidence type="ECO:0000256" key="1">
    <source>
        <dbReference type="ARBA" id="ARBA00004323"/>
    </source>
</evidence>
<evidence type="ECO:0000313" key="11">
    <source>
        <dbReference type="Proteomes" id="UP001140172"/>
    </source>
</evidence>
<keyword evidence="5" id="KW-0812">Transmembrane</keyword>
<keyword evidence="4" id="KW-0808">Transferase</keyword>
<dbReference type="InterPro" id="IPR029044">
    <property type="entry name" value="Nucleotide-diphossugar_trans"/>
</dbReference>
<sequence length="188" mass="22144">MPMNCNTDHQFYSNMWMGDYLHPVCDYRSSGCAIYCNQASTYNTLAKKTICFTRVLKNYYNETEFFIKLDDDALVDRDYIFGLMEKYKGYKKPLYISEFSTYHNSQPLLDGTRYGNGKFYMFNRKLLDCIASSIDYLGPRNEDAIFGAMVRLGCGENVKRVPQDNSKVWHREYINKNKRIDMVVLRNH</sequence>
<dbReference type="Pfam" id="PF01762">
    <property type="entry name" value="Galactosyl_T"/>
    <property type="match status" value="1"/>
</dbReference>
<comment type="similarity">
    <text evidence="2">Belongs to the glycosyltransferase 31 family.</text>
</comment>
<dbReference type="SUPFAM" id="SSF53448">
    <property type="entry name" value="Nucleotide-diphospho-sugar transferases"/>
    <property type="match status" value="1"/>
</dbReference>
<gene>
    <name evidence="10" type="ORF">GGI15_001955</name>
</gene>
<keyword evidence="11" id="KW-1185">Reference proteome</keyword>
<organism evidence="10 11">
    <name type="scientific">Coemansia interrupta</name>
    <dbReference type="NCBI Taxonomy" id="1126814"/>
    <lineage>
        <taxon>Eukaryota</taxon>
        <taxon>Fungi</taxon>
        <taxon>Fungi incertae sedis</taxon>
        <taxon>Zoopagomycota</taxon>
        <taxon>Kickxellomycotina</taxon>
        <taxon>Kickxellomycetes</taxon>
        <taxon>Kickxellales</taxon>
        <taxon>Kickxellaceae</taxon>
        <taxon>Coemansia</taxon>
    </lineage>
</organism>
<comment type="subcellular location">
    <subcellularLocation>
        <location evidence="1">Golgi apparatus membrane</location>
        <topology evidence="1">Single-pass type II membrane protein</topology>
    </subcellularLocation>
</comment>
<reference evidence="10" key="1">
    <citation type="submission" date="2022-07" db="EMBL/GenBank/DDBJ databases">
        <title>Phylogenomic reconstructions and comparative analyses of Kickxellomycotina fungi.</title>
        <authorList>
            <person name="Reynolds N.K."/>
            <person name="Stajich J.E."/>
            <person name="Barry K."/>
            <person name="Grigoriev I.V."/>
            <person name="Crous P."/>
            <person name="Smith M.E."/>
        </authorList>
    </citation>
    <scope>NUCLEOTIDE SEQUENCE</scope>
    <source>
        <strain evidence="10">BCRC 34489</strain>
    </source>
</reference>
<proteinExistence type="inferred from homology"/>
<evidence type="ECO:0000256" key="7">
    <source>
        <dbReference type="ARBA" id="ARBA00022989"/>
    </source>
</evidence>
<dbReference type="InterPro" id="IPR002659">
    <property type="entry name" value="Glyco_trans_31"/>
</dbReference>
<evidence type="ECO:0000256" key="5">
    <source>
        <dbReference type="ARBA" id="ARBA00022692"/>
    </source>
</evidence>
<dbReference type="OrthoDB" id="5512589at2759"/>
<keyword evidence="3" id="KW-0328">Glycosyltransferase</keyword>
<evidence type="ECO:0000256" key="8">
    <source>
        <dbReference type="ARBA" id="ARBA00023034"/>
    </source>
</evidence>
<evidence type="ECO:0000256" key="4">
    <source>
        <dbReference type="ARBA" id="ARBA00022679"/>
    </source>
</evidence>
<accession>A0A9W8HM79</accession>
<dbReference type="GO" id="GO:0016758">
    <property type="term" value="F:hexosyltransferase activity"/>
    <property type="evidence" value="ECO:0007669"/>
    <property type="project" value="InterPro"/>
</dbReference>
<comment type="caution">
    <text evidence="10">The sequence shown here is derived from an EMBL/GenBank/DDBJ whole genome shotgun (WGS) entry which is preliminary data.</text>
</comment>
<name>A0A9W8HM79_9FUNG</name>
<evidence type="ECO:0000256" key="3">
    <source>
        <dbReference type="ARBA" id="ARBA00022676"/>
    </source>
</evidence>
<evidence type="ECO:0000256" key="6">
    <source>
        <dbReference type="ARBA" id="ARBA00022968"/>
    </source>
</evidence>
<evidence type="ECO:0000313" key="10">
    <source>
        <dbReference type="EMBL" id="KAJ2785334.1"/>
    </source>
</evidence>
<evidence type="ECO:0008006" key="12">
    <source>
        <dbReference type="Google" id="ProtNLM"/>
    </source>
</evidence>
<dbReference type="GO" id="GO:0000139">
    <property type="term" value="C:Golgi membrane"/>
    <property type="evidence" value="ECO:0007669"/>
    <property type="project" value="UniProtKB-SubCell"/>
</dbReference>
<evidence type="ECO:0000256" key="2">
    <source>
        <dbReference type="ARBA" id="ARBA00008661"/>
    </source>
</evidence>
<keyword evidence="9" id="KW-0472">Membrane</keyword>